<dbReference type="InterPro" id="IPR025110">
    <property type="entry name" value="AMP-bd_C"/>
</dbReference>
<dbReference type="Gene3D" id="3.40.50.12780">
    <property type="entry name" value="N-terminal domain of ligase-like"/>
    <property type="match status" value="1"/>
</dbReference>
<keyword evidence="2" id="KW-0436">Ligase</keyword>
<dbReference type="InterPro" id="IPR045851">
    <property type="entry name" value="AMP-bd_C_sf"/>
</dbReference>
<dbReference type="PANTHER" id="PTHR24096:SF149">
    <property type="entry name" value="AMP-BINDING DOMAIN-CONTAINING PROTEIN-RELATED"/>
    <property type="match status" value="1"/>
</dbReference>
<dbReference type="RefSeq" id="XP_007720552.1">
    <property type="nucleotide sequence ID" value="XM_007722362.1"/>
</dbReference>
<evidence type="ECO:0000259" key="4">
    <source>
        <dbReference type="Pfam" id="PF13193"/>
    </source>
</evidence>
<dbReference type="OrthoDB" id="6509636at2759"/>
<organism evidence="5 6">
    <name type="scientific">Capronia coronata CBS 617.96</name>
    <dbReference type="NCBI Taxonomy" id="1182541"/>
    <lineage>
        <taxon>Eukaryota</taxon>
        <taxon>Fungi</taxon>
        <taxon>Dikarya</taxon>
        <taxon>Ascomycota</taxon>
        <taxon>Pezizomycotina</taxon>
        <taxon>Eurotiomycetes</taxon>
        <taxon>Chaetothyriomycetidae</taxon>
        <taxon>Chaetothyriales</taxon>
        <taxon>Herpotrichiellaceae</taxon>
        <taxon>Capronia</taxon>
    </lineage>
</organism>
<name>W9YUY6_9EURO</name>
<dbReference type="HOGENOM" id="CLU_000022_59_2_1"/>
<accession>W9YUY6</accession>
<dbReference type="Proteomes" id="UP000019484">
    <property type="component" value="Unassembled WGS sequence"/>
</dbReference>
<sequence>MPIKSNFPDIDLQVADIFSFLFNRKDRPFPDDQVIFQDADNLERQYTYGQIKQSSIDFGKGLKSNHGFRKADVLGLFVPNDIDVAPVVFGTLWAGGIVSPANPGYTVPELVYQLKDSGARVLVTHLSVLDNARKACAEVGIPDSHILLLGKDRDQGRQVKHWTQVRNLEGTARYRTPKIEPKTDLAFLVYSSGTTGRPKGVKLTHHNMTSNIQQIQASEGWLSWDGSKRVPGIPDAPKGKGDKILACLPFFHIYGLNMLVHSPMYSGVHTLVLARFELEKWCRLVQEHQITFSYIVPPIVLLLCKAPVVDKYDLSSLRMTNSGAAPLTRDLVEALYKRKGVRVKQGYGLSETSPTIFVQRWEDWLDSVGSTGWMLPNLEAKFCAVPGPGQESDGNKEVPRGQVGELYVRGPNVFVGYHNNPAATAECLDEEGWFRTGDVGFMDDKGNLTITDRVKELIKYKGFQVPPAELEGYLASHDLVDDVAVVGVESVELGTEVPRAYVVRKGGLQAVKPNDGKDIVAWLNAKVANHKKLRGGIKFVDAVPKSVSGKILRRVLKEQAQKEFREEEEAKIKKAGRAKL</sequence>
<evidence type="ECO:0000256" key="1">
    <source>
        <dbReference type="ARBA" id="ARBA00006432"/>
    </source>
</evidence>
<dbReference type="eggNOG" id="KOG1176">
    <property type="taxonomic scope" value="Eukaryota"/>
</dbReference>
<feature type="domain" description="AMP-dependent synthetase/ligase" evidence="3">
    <location>
        <begin position="27"/>
        <end position="418"/>
    </location>
</feature>
<feature type="domain" description="AMP-binding enzyme C-terminal" evidence="4">
    <location>
        <begin position="469"/>
        <end position="550"/>
    </location>
</feature>
<evidence type="ECO:0008006" key="7">
    <source>
        <dbReference type="Google" id="ProtNLM"/>
    </source>
</evidence>
<protein>
    <recommendedName>
        <fullName evidence="7">4-coumarate-CoA ligase</fullName>
    </recommendedName>
</protein>
<comment type="caution">
    <text evidence="5">The sequence shown here is derived from an EMBL/GenBank/DDBJ whole genome shotgun (WGS) entry which is preliminary data.</text>
</comment>
<dbReference type="Pfam" id="PF00501">
    <property type="entry name" value="AMP-binding"/>
    <property type="match status" value="1"/>
</dbReference>
<dbReference type="PANTHER" id="PTHR24096">
    <property type="entry name" value="LONG-CHAIN-FATTY-ACID--COA LIGASE"/>
    <property type="match status" value="1"/>
</dbReference>
<evidence type="ECO:0000259" key="3">
    <source>
        <dbReference type="Pfam" id="PF00501"/>
    </source>
</evidence>
<proteinExistence type="inferred from homology"/>
<keyword evidence="6" id="KW-1185">Reference proteome</keyword>
<dbReference type="AlphaFoldDB" id="W9YUY6"/>
<dbReference type="EMBL" id="AMWN01000001">
    <property type="protein sequence ID" value="EXJ96323.1"/>
    <property type="molecule type" value="Genomic_DNA"/>
</dbReference>
<dbReference type="STRING" id="1182541.W9YUY6"/>
<comment type="similarity">
    <text evidence="1">Belongs to the ATP-dependent AMP-binding enzyme family.</text>
</comment>
<dbReference type="Gene3D" id="3.30.300.30">
    <property type="match status" value="1"/>
</dbReference>
<dbReference type="Pfam" id="PF13193">
    <property type="entry name" value="AMP-binding_C"/>
    <property type="match status" value="1"/>
</dbReference>
<evidence type="ECO:0000313" key="6">
    <source>
        <dbReference type="Proteomes" id="UP000019484"/>
    </source>
</evidence>
<gene>
    <name evidence="5" type="ORF">A1O1_01449</name>
</gene>
<reference evidence="5 6" key="1">
    <citation type="submission" date="2013-03" db="EMBL/GenBank/DDBJ databases">
        <title>The Genome Sequence of Capronia coronata CBS 617.96.</title>
        <authorList>
            <consortium name="The Broad Institute Genomics Platform"/>
            <person name="Cuomo C."/>
            <person name="de Hoog S."/>
            <person name="Gorbushina A."/>
            <person name="Walker B."/>
            <person name="Young S.K."/>
            <person name="Zeng Q."/>
            <person name="Gargeya S."/>
            <person name="Fitzgerald M."/>
            <person name="Haas B."/>
            <person name="Abouelleil A."/>
            <person name="Allen A.W."/>
            <person name="Alvarado L."/>
            <person name="Arachchi H.M."/>
            <person name="Berlin A.M."/>
            <person name="Chapman S.B."/>
            <person name="Gainer-Dewar J."/>
            <person name="Goldberg J."/>
            <person name="Griggs A."/>
            <person name="Gujja S."/>
            <person name="Hansen M."/>
            <person name="Howarth C."/>
            <person name="Imamovic A."/>
            <person name="Ireland A."/>
            <person name="Larimer J."/>
            <person name="McCowan C."/>
            <person name="Murphy C."/>
            <person name="Pearson M."/>
            <person name="Poon T.W."/>
            <person name="Priest M."/>
            <person name="Roberts A."/>
            <person name="Saif S."/>
            <person name="Shea T."/>
            <person name="Sisk P."/>
            <person name="Sykes S."/>
            <person name="Wortman J."/>
            <person name="Nusbaum C."/>
            <person name="Birren B."/>
        </authorList>
    </citation>
    <scope>NUCLEOTIDE SEQUENCE [LARGE SCALE GENOMIC DNA]</scope>
    <source>
        <strain evidence="5 6">CBS 617.96</strain>
    </source>
</reference>
<dbReference type="GO" id="GO:0016405">
    <property type="term" value="F:CoA-ligase activity"/>
    <property type="evidence" value="ECO:0007669"/>
    <property type="project" value="TreeGrafter"/>
</dbReference>
<dbReference type="SUPFAM" id="SSF56801">
    <property type="entry name" value="Acetyl-CoA synthetase-like"/>
    <property type="match status" value="1"/>
</dbReference>
<dbReference type="InterPro" id="IPR042099">
    <property type="entry name" value="ANL_N_sf"/>
</dbReference>
<evidence type="ECO:0000313" key="5">
    <source>
        <dbReference type="EMBL" id="EXJ96323.1"/>
    </source>
</evidence>
<dbReference type="PROSITE" id="PS00455">
    <property type="entry name" value="AMP_BINDING"/>
    <property type="match status" value="1"/>
</dbReference>
<dbReference type="InterPro" id="IPR000873">
    <property type="entry name" value="AMP-dep_synth/lig_dom"/>
</dbReference>
<evidence type="ECO:0000256" key="2">
    <source>
        <dbReference type="ARBA" id="ARBA00022598"/>
    </source>
</evidence>
<dbReference type="InterPro" id="IPR020845">
    <property type="entry name" value="AMP-binding_CS"/>
</dbReference>
<dbReference type="CDD" id="cd05911">
    <property type="entry name" value="Firefly_Luc_like"/>
    <property type="match status" value="1"/>
</dbReference>
<dbReference type="GeneID" id="19156351"/>